<reference evidence="4" key="1">
    <citation type="submission" date="2014-09" db="EMBL/GenBank/DDBJ databases">
        <authorList>
            <person name="Magalhaes I.L.F."/>
            <person name="Oliveira U."/>
            <person name="Santos F.R."/>
            <person name="Vidigal T.H.D.A."/>
            <person name="Brescovit A.D."/>
            <person name="Santos A.J."/>
        </authorList>
    </citation>
    <scope>NUCLEOTIDE SEQUENCE</scope>
    <source>
        <tissue evidence="4">Shoot tissue taken approximately 20 cm above the soil surface</tissue>
    </source>
</reference>
<dbReference type="GO" id="GO:0043531">
    <property type="term" value="F:ADP binding"/>
    <property type="evidence" value="ECO:0007669"/>
    <property type="project" value="InterPro"/>
</dbReference>
<dbReference type="Gene3D" id="1.10.8.430">
    <property type="entry name" value="Helical domain of apoptotic protease-activating factors"/>
    <property type="match status" value="1"/>
</dbReference>
<dbReference type="FunFam" id="1.10.10.10:FF:000322">
    <property type="entry name" value="Probable disease resistance protein At1g63360"/>
    <property type="match status" value="1"/>
</dbReference>
<evidence type="ECO:0000256" key="1">
    <source>
        <dbReference type="ARBA" id="ARBA00022737"/>
    </source>
</evidence>
<evidence type="ECO:0000256" key="2">
    <source>
        <dbReference type="ARBA" id="ARBA00022821"/>
    </source>
</evidence>
<dbReference type="InterPro" id="IPR058922">
    <property type="entry name" value="WHD_DRP"/>
</dbReference>
<dbReference type="GO" id="GO:0042742">
    <property type="term" value="P:defense response to bacterium"/>
    <property type="evidence" value="ECO:0007669"/>
    <property type="project" value="UniProtKB-ARBA"/>
</dbReference>
<dbReference type="InterPro" id="IPR044974">
    <property type="entry name" value="Disease_R_plants"/>
</dbReference>
<proteinExistence type="predicted"/>
<dbReference type="GO" id="GO:0002758">
    <property type="term" value="P:innate immune response-activating signaling pathway"/>
    <property type="evidence" value="ECO:0007669"/>
    <property type="project" value="UniProtKB-ARBA"/>
</dbReference>
<feature type="domain" description="Disease resistance protein winged helix" evidence="3">
    <location>
        <begin position="103"/>
        <end position="173"/>
    </location>
</feature>
<protein>
    <recommendedName>
        <fullName evidence="3">Disease resistance protein winged helix domain-containing protein</fullName>
    </recommendedName>
</protein>
<keyword evidence="1" id="KW-0677">Repeat</keyword>
<evidence type="ECO:0000259" key="3">
    <source>
        <dbReference type="Pfam" id="PF23559"/>
    </source>
</evidence>
<name>A0A0A9H8Q9_ARUDO</name>
<dbReference type="AlphaFoldDB" id="A0A0A9H8Q9"/>
<keyword evidence="2" id="KW-0611">Plant defense</keyword>
<reference evidence="4" key="2">
    <citation type="journal article" date="2015" name="Data Brief">
        <title>Shoot transcriptome of the giant reed, Arundo donax.</title>
        <authorList>
            <person name="Barrero R.A."/>
            <person name="Guerrero F.D."/>
            <person name="Moolhuijzen P."/>
            <person name="Goolsby J.A."/>
            <person name="Tidwell J."/>
            <person name="Bellgard S.E."/>
            <person name="Bellgard M.I."/>
        </authorList>
    </citation>
    <scope>NUCLEOTIDE SEQUENCE</scope>
    <source>
        <tissue evidence="4">Shoot tissue taken approximately 20 cm above the soil surface</tissue>
    </source>
</reference>
<dbReference type="Gene3D" id="1.10.10.10">
    <property type="entry name" value="Winged helix-like DNA-binding domain superfamily/Winged helix DNA-binding domain"/>
    <property type="match status" value="1"/>
</dbReference>
<dbReference type="InterPro" id="IPR027417">
    <property type="entry name" value="P-loop_NTPase"/>
</dbReference>
<dbReference type="SUPFAM" id="SSF52540">
    <property type="entry name" value="P-loop containing nucleoside triphosphate hydrolases"/>
    <property type="match status" value="1"/>
</dbReference>
<dbReference type="GO" id="GO:0009626">
    <property type="term" value="P:plant-type hypersensitive response"/>
    <property type="evidence" value="ECO:0007669"/>
    <property type="project" value="UniProtKB-ARBA"/>
</dbReference>
<dbReference type="PANTHER" id="PTHR23155:SF931">
    <property type="entry name" value="OS01G0547000 PROTEIN"/>
    <property type="match status" value="1"/>
</dbReference>
<dbReference type="InterPro" id="IPR036388">
    <property type="entry name" value="WH-like_DNA-bd_sf"/>
</dbReference>
<dbReference type="Pfam" id="PF23559">
    <property type="entry name" value="WHD_DRP"/>
    <property type="match status" value="1"/>
</dbReference>
<evidence type="ECO:0000313" key="4">
    <source>
        <dbReference type="EMBL" id="JAE32189.1"/>
    </source>
</evidence>
<dbReference type="InterPro" id="IPR042197">
    <property type="entry name" value="Apaf_helical"/>
</dbReference>
<accession>A0A0A9H8Q9</accession>
<sequence>MHDAQDLFYKEAFWRNKDMICPKDVQPWTNMFVDKCNGLPIAIVCIGRLLSFRRRSYLEWEKVYKDIEVQLTDNSIMDMNIILKVSLEDLPHNMRNFFLYCCLFPDNYVMQRKSLVRLWMAEGFREEIGQRASEEVAEDYLTELIHRCLLVVVKRNDSGCVYEVQMHGILRVLALSKAREEKFGSVFNPLKAYLVKEVRRVLTESGDIAQVAENAPHLRSLLVFQNSFTFDSLRSLSSVNKL</sequence>
<organism evidence="4">
    <name type="scientific">Arundo donax</name>
    <name type="common">Giant reed</name>
    <name type="synonym">Donax arundinaceus</name>
    <dbReference type="NCBI Taxonomy" id="35708"/>
    <lineage>
        <taxon>Eukaryota</taxon>
        <taxon>Viridiplantae</taxon>
        <taxon>Streptophyta</taxon>
        <taxon>Embryophyta</taxon>
        <taxon>Tracheophyta</taxon>
        <taxon>Spermatophyta</taxon>
        <taxon>Magnoliopsida</taxon>
        <taxon>Liliopsida</taxon>
        <taxon>Poales</taxon>
        <taxon>Poaceae</taxon>
        <taxon>PACMAD clade</taxon>
        <taxon>Arundinoideae</taxon>
        <taxon>Arundineae</taxon>
        <taxon>Arundo</taxon>
    </lineage>
</organism>
<dbReference type="EMBL" id="GBRH01165707">
    <property type="protein sequence ID" value="JAE32189.1"/>
    <property type="molecule type" value="Transcribed_RNA"/>
</dbReference>
<dbReference type="PANTHER" id="PTHR23155">
    <property type="entry name" value="DISEASE RESISTANCE PROTEIN RP"/>
    <property type="match status" value="1"/>
</dbReference>